<reference evidence="8" key="1">
    <citation type="submission" date="2017-09" db="EMBL/GenBank/DDBJ databases">
        <title>Genome sequence of Nannocystis excedens DSM 71.</title>
        <authorList>
            <person name="Blom J."/>
        </authorList>
    </citation>
    <scope>NUCLEOTIDE SEQUENCE [LARGE SCALE GENOMIC DNA]</scope>
    <source>
        <strain evidence="8">type strain: E19</strain>
    </source>
</reference>
<comment type="similarity">
    <text evidence="2">Belongs to the methylmalonyl-CoA mutase family.</text>
</comment>
<evidence type="ECO:0000256" key="3">
    <source>
        <dbReference type="ARBA" id="ARBA00022628"/>
    </source>
</evidence>
<dbReference type="GO" id="GO:0004494">
    <property type="term" value="F:methylmalonyl-CoA mutase activity"/>
    <property type="evidence" value="ECO:0007669"/>
    <property type="project" value="UniProtKB-EC"/>
</dbReference>
<dbReference type="Pfam" id="PF01642">
    <property type="entry name" value="MM_CoA_mutase"/>
    <property type="match status" value="1"/>
</dbReference>
<keyword evidence="8" id="KW-1185">Reference proteome</keyword>
<name>A0A2C9D5P3_9HYPH</name>
<evidence type="ECO:0000256" key="1">
    <source>
        <dbReference type="ARBA" id="ARBA00001922"/>
    </source>
</evidence>
<dbReference type="GO" id="GO:0046872">
    <property type="term" value="F:metal ion binding"/>
    <property type="evidence" value="ECO:0007669"/>
    <property type="project" value="InterPro"/>
</dbReference>
<feature type="domain" description="Methylmalonyl-CoA mutase alpha/beta chain catalytic" evidence="6">
    <location>
        <begin position="205"/>
        <end position="433"/>
    </location>
</feature>
<dbReference type="EMBL" id="LT960614">
    <property type="protein sequence ID" value="SON54835.1"/>
    <property type="molecule type" value="Genomic_DNA"/>
</dbReference>
<evidence type="ECO:0000256" key="4">
    <source>
        <dbReference type="ARBA" id="ARBA00023235"/>
    </source>
</evidence>
<evidence type="ECO:0000313" key="8">
    <source>
        <dbReference type="Proteomes" id="UP000223606"/>
    </source>
</evidence>
<dbReference type="InterPro" id="IPR016176">
    <property type="entry name" value="Cbl-dep_enz_cat"/>
</dbReference>
<dbReference type="Gene3D" id="3.40.50.280">
    <property type="entry name" value="Cobalamin-binding domain"/>
    <property type="match status" value="1"/>
</dbReference>
<dbReference type="InterPro" id="IPR036724">
    <property type="entry name" value="Cobalamin-bd_sf"/>
</dbReference>
<dbReference type="InterPro" id="IPR006099">
    <property type="entry name" value="MeMalonylCoA_mutase_a/b_cat"/>
</dbReference>
<evidence type="ECO:0000256" key="2">
    <source>
        <dbReference type="ARBA" id="ARBA00008465"/>
    </source>
</evidence>
<evidence type="ECO:0000256" key="5">
    <source>
        <dbReference type="ARBA" id="ARBA00023285"/>
    </source>
</evidence>
<dbReference type="SUPFAM" id="SSF51703">
    <property type="entry name" value="Cobalamin (vitamin B12)-dependent enzymes"/>
    <property type="match status" value="1"/>
</dbReference>
<protein>
    <submittedName>
        <fullName evidence="7">Methylmalonyl-CoA mutase small subunit</fullName>
        <ecNumber evidence="7">5.4.99.2</ecNumber>
    </submittedName>
</protein>
<sequence length="618" mass="64243">MTGRSSTTTENGSDGERLAELLSGTLPTFGQDDWQAAVEKSLKGRSLDKITARTAEGITVPPLAPRRIDAKALAMRPAGLPWQIVQPLLVTDAAEANAALLEELSGGVGGIDLAFAGPISDLGRLFDGVYTDLVSIHLSPETFASGQVETVARHLATAGGGTLHLGVDPFEPGRTGTADDAGKTVTAAIGLGKDIGLAGTWLAARGQGWHGAGASSAQQIAIALATAAEYLRLADAAGQEDLEGLLSRIEFRLVADQNQFLTIARLRAFRRLHALFAETCGFAAKPAFVLADAAERMMTKRDPWVNILRSTIATFGAAIGGADAILTRPHTAVLGLPDADARRLSRNVQNVLLEESNLHRVADPTAGSGGVETLTDEIAERAWDEFRQIEREGGLARSLAQGGIASRIAEMAEASRKAVARRRKPITGTSTYPLLSERDAAVAAPLPEAPAGAGPVQPYRIAEPWEAFRDASDAVLHANGARPKIFLANLGPVAAFTVRATWAKNLFEAGGIEAISDRGHKDAASLVAAFKASGASIACLCSNDATYETLGAEAASALKTAGATRVLLAGRPGDLEDGLRQAGVDVFAHEGLDMIALLTDVLAGLGVALPAPKGGLNG</sequence>
<comment type="cofactor">
    <cofactor evidence="1">
        <name>adenosylcob(III)alamin</name>
        <dbReference type="ChEBI" id="CHEBI:18408"/>
    </cofactor>
</comment>
<dbReference type="SUPFAM" id="SSF52242">
    <property type="entry name" value="Cobalamin (vitamin B12)-binding domain"/>
    <property type="match status" value="1"/>
</dbReference>
<proteinExistence type="inferred from homology"/>
<dbReference type="Proteomes" id="UP000223606">
    <property type="component" value="Chromosome 1"/>
</dbReference>
<evidence type="ECO:0000313" key="7">
    <source>
        <dbReference type="EMBL" id="SON54835.1"/>
    </source>
</evidence>
<dbReference type="OrthoDB" id="9762378at2"/>
<dbReference type="KEGG" id="hdi:HDIA_1294"/>
<dbReference type="RefSeq" id="WP_157775382.1">
    <property type="nucleotide sequence ID" value="NZ_LT960614.1"/>
</dbReference>
<organism evidence="7 8">
    <name type="scientific">Hartmannibacter diazotrophicus</name>
    <dbReference type="NCBI Taxonomy" id="1482074"/>
    <lineage>
        <taxon>Bacteria</taxon>
        <taxon>Pseudomonadati</taxon>
        <taxon>Pseudomonadota</taxon>
        <taxon>Alphaproteobacteria</taxon>
        <taxon>Hyphomicrobiales</taxon>
        <taxon>Pleomorphomonadaceae</taxon>
        <taxon>Hartmannibacter</taxon>
    </lineage>
</organism>
<keyword evidence="3" id="KW-0846">Cobalamin</keyword>
<dbReference type="GO" id="GO:0031419">
    <property type="term" value="F:cobalamin binding"/>
    <property type="evidence" value="ECO:0007669"/>
    <property type="project" value="UniProtKB-KW"/>
</dbReference>
<dbReference type="PANTHER" id="PTHR48101">
    <property type="entry name" value="METHYLMALONYL-COA MUTASE, MITOCHONDRIAL-RELATED"/>
    <property type="match status" value="1"/>
</dbReference>
<evidence type="ECO:0000259" key="6">
    <source>
        <dbReference type="Pfam" id="PF01642"/>
    </source>
</evidence>
<dbReference type="PANTHER" id="PTHR48101:SF4">
    <property type="entry name" value="METHYLMALONYL-COA MUTASE, MITOCHONDRIAL"/>
    <property type="match status" value="1"/>
</dbReference>
<keyword evidence="5" id="KW-0170">Cobalt</keyword>
<dbReference type="Gene3D" id="3.20.20.240">
    <property type="entry name" value="Methylmalonyl-CoA mutase"/>
    <property type="match status" value="1"/>
</dbReference>
<dbReference type="EC" id="5.4.99.2" evidence="7"/>
<gene>
    <name evidence="7" type="primary">mutA</name>
    <name evidence="7" type="ORF">HDIA_1294</name>
</gene>
<dbReference type="AlphaFoldDB" id="A0A2C9D5P3"/>
<keyword evidence="4 7" id="KW-0413">Isomerase</keyword>
<accession>A0A2C9D5P3</accession>